<dbReference type="Pfam" id="PF00496">
    <property type="entry name" value="SBP_bac_5"/>
    <property type="match status" value="1"/>
</dbReference>
<dbReference type="PIRSF" id="PIRSF002741">
    <property type="entry name" value="MppA"/>
    <property type="match status" value="1"/>
</dbReference>
<proteinExistence type="inferred from homology"/>
<comment type="caution">
    <text evidence="6">The sequence shown here is derived from an EMBL/GenBank/DDBJ whole genome shotgun (WGS) entry which is preliminary data.</text>
</comment>
<dbReference type="RefSeq" id="WP_298404563.1">
    <property type="nucleotide sequence ID" value="NZ_JBFSHR010000062.1"/>
</dbReference>
<dbReference type="InterPro" id="IPR030678">
    <property type="entry name" value="Peptide/Ni-bd"/>
</dbReference>
<evidence type="ECO:0000256" key="4">
    <source>
        <dbReference type="SAM" id="SignalP"/>
    </source>
</evidence>
<protein>
    <submittedName>
        <fullName evidence="6">ABC transporter substrate-binding protein</fullName>
    </submittedName>
</protein>
<dbReference type="Gene3D" id="3.90.76.10">
    <property type="entry name" value="Dipeptide-binding Protein, Domain 1"/>
    <property type="match status" value="1"/>
</dbReference>
<reference evidence="6 7" key="1">
    <citation type="submission" date="2024-07" db="EMBL/GenBank/DDBJ databases">
        <title>Draft Genome Sequence of Ferrimicrobium acidiphilum Strain YE2023, Isolated from a Pulp of Bioleach Reactor.</title>
        <authorList>
            <person name="Elkina Y.A."/>
            <person name="Bulaeva A.G."/>
            <person name="Beletsky A.V."/>
            <person name="Mardanov A.V."/>
        </authorList>
    </citation>
    <scope>NUCLEOTIDE SEQUENCE [LARGE SCALE GENOMIC DNA]</scope>
    <source>
        <strain evidence="6 7">YE2023</strain>
    </source>
</reference>
<sequence>MNGFDVNKRYGRTRMWKFATAVAGATVLLAACGSTASTSTAKPTASSKPVRGGTINIAVVSQPPTLDWTSSTSTITYEVAWNIFEQLFALDKNSTPKPMLASGYTESRNGLTYLISLRKNVNFQNGQHMTSADVVASLKRWESVSSVGQAVAAHVASITPVGEYEVEIKMSSAFSPLIADLAAPAQACIIIPASIAQAAGTNPLTNSQIIGTGPYKLTKNLVGQEIELTRWSGYSPLPKSDNWGGLAGYKAAYPTHLIYDVVPSPATRLSGLLTGQFQLADTLTSQDYSQLTASSTVAPLLLPPSNQLMIVFNKKEAPFNSLKMREAINLVTNKPAVAAAAFGPKQFWTLSDAMFLPTQKGLYTTVGLKQYDAYNPKEAKKLIVASGYNLSRPIRILVTQTYPYMYNAGVALAQELNQIGVKTQVLSYDWPTDLATRKNPKAWDIFITGFSPLFDPTQVLWISPTYNGWYNSPQMQALLADWAKTSNPAARSTIMSQIQQLEWTQLPIVKIADQRVLNGESKTLHGYQTIAGDDILWNAWLS</sequence>
<dbReference type="PANTHER" id="PTHR30290:SF38">
    <property type="entry name" value="D,D-DIPEPTIDE-BINDING PERIPLASMIC PROTEIN DDPA-RELATED"/>
    <property type="match status" value="1"/>
</dbReference>
<organism evidence="6 7">
    <name type="scientific">Ferrimicrobium acidiphilum</name>
    <dbReference type="NCBI Taxonomy" id="121039"/>
    <lineage>
        <taxon>Bacteria</taxon>
        <taxon>Bacillati</taxon>
        <taxon>Actinomycetota</taxon>
        <taxon>Acidimicrobiia</taxon>
        <taxon>Acidimicrobiales</taxon>
        <taxon>Acidimicrobiaceae</taxon>
        <taxon>Ferrimicrobium</taxon>
    </lineage>
</organism>
<dbReference type="SUPFAM" id="SSF53850">
    <property type="entry name" value="Periplasmic binding protein-like II"/>
    <property type="match status" value="1"/>
</dbReference>
<comment type="subcellular location">
    <subcellularLocation>
        <location evidence="1">Cell membrane</location>
        <topology evidence="1">Lipid-anchor</topology>
    </subcellularLocation>
</comment>
<evidence type="ECO:0000256" key="3">
    <source>
        <dbReference type="ARBA" id="ARBA00022729"/>
    </source>
</evidence>
<dbReference type="InterPro" id="IPR039424">
    <property type="entry name" value="SBP_5"/>
</dbReference>
<name>A0ABV3Y804_9ACTN</name>
<feature type="chain" id="PRO_5045296273" evidence="4">
    <location>
        <begin position="37"/>
        <end position="542"/>
    </location>
</feature>
<dbReference type="InterPro" id="IPR023765">
    <property type="entry name" value="SBP_5_CS"/>
</dbReference>
<accession>A0ABV3Y804</accession>
<feature type="signal peptide" evidence="4">
    <location>
        <begin position="1"/>
        <end position="36"/>
    </location>
</feature>
<keyword evidence="3 4" id="KW-0732">Signal</keyword>
<dbReference type="Gene3D" id="3.40.190.10">
    <property type="entry name" value="Periplasmic binding protein-like II"/>
    <property type="match status" value="1"/>
</dbReference>
<feature type="domain" description="Solute-binding protein family 5" evidence="5">
    <location>
        <begin position="95"/>
        <end position="461"/>
    </location>
</feature>
<dbReference type="EMBL" id="JBFSHR010000062">
    <property type="protein sequence ID" value="MEX6430574.1"/>
    <property type="molecule type" value="Genomic_DNA"/>
</dbReference>
<gene>
    <name evidence="6" type="ORF">AB6A68_12130</name>
</gene>
<evidence type="ECO:0000313" key="6">
    <source>
        <dbReference type="EMBL" id="MEX6430574.1"/>
    </source>
</evidence>
<dbReference type="Proteomes" id="UP001560267">
    <property type="component" value="Unassembled WGS sequence"/>
</dbReference>
<dbReference type="InterPro" id="IPR000914">
    <property type="entry name" value="SBP_5_dom"/>
</dbReference>
<dbReference type="PROSITE" id="PS01040">
    <property type="entry name" value="SBP_BACTERIAL_5"/>
    <property type="match status" value="1"/>
</dbReference>
<dbReference type="Gene3D" id="3.10.105.10">
    <property type="entry name" value="Dipeptide-binding Protein, Domain 3"/>
    <property type="match status" value="1"/>
</dbReference>
<comment type="similarity">
    <text evidence="2">Belongs to the bacterial solute-binding protein 5 family.</text>
</comment>
<evidence type="ECO:0000259" key="5">
    <source>
        <dbReference type="Pfam" id="PF00496"/>
    </source>
</evidence>
<evidence type="ECO:0000256" key="1">
    <source>
        <dbReference type="ARBA" id="ARBA00004193"/>
    </source>
</evidence>
<evidence type="ECO:0000313" key="7">
    <source>
        <dbReference type="Proteomes" id="UP001560267"/>
    </source>
</evidence>
<evidence type="ECO:0000256" key="2">
    <source>
        <dbReference type="ARBA" id="ARBA00005695"/>
    </source>
</evidence>
<keyword evidence="7" id="KW-1185">Reference proteome</keyword>
<dbReference type="PANTHER" id="PTHR30290">
    <property type="entry name" value="PERIPLASMIC BINDING COMPONENT OF ABC TRANSPORTER"/>
    <property type="match status" value="1"/>
</dbReference>